<dbReference type="InterPro" id="IPR030985">
    <property type="entry name" value="PpiC-rel_mature"/>
</dbReference>
<organism evidence="2 3">
    <name type="scientific">Streptosporangium vulgare</name>
    <dbReference type="NCBI Taxonomy" id="46190"/>
    <lineage>
        <taxon>Bacteria</taxon>
        <taxon>Bacillati</taxon>
        <taxon>Actinomycetota</taxon>
        <taxon>Actinomycetes</taxon>
        <taxon>Streptosporangiales</taxon>
        <taxon>Streptosporangiaceae</taxon>
        <taxon>Streptosporangium</taxon>
    </lineage>
</organism>
<gene>
    <name evidence="2" type="ORF">ACFFRH_06610</name>
</gene>
<protein>
    <submittedName>
        <fullName evidence="2">TIGR04500 family putative peptide maturation system protein</fullName>
    </submittedName>
</protein>
<dbReference type="EMBL" id="JBHMBS010000002">
    <property type="protein sequence ID" value="MFB9675154.1"/>
    <property type="molecule type" value="Genomic_DNA"/>
</dbReference>
<dbReference type="Proteomes" id="UP001589610">
    <property type="component" value="Unassembled WGS sequence"/>
</dbReference>
<dbReference type="InterPro" id="IPR027304">
    <property type="entry name" value="Trigger_fact/SurA_dom_sf"/>
</dbReference>
<name>A0ABV5T7V9_9ACTN</name>
<dbReference type="SUPFAM" id="SSF109998">
    <property type="entry name" value="Triger factor/SurA peptide-binding domain-like"/>
    <property type="match status" value="1"/>
</dbReference>
<evidence type="ECO:0000313" key="3">
    <source>
        <dbReference type="Proteomes" id="UP001589610"/>
    </source>
</evidence>
<evidence type="ECO:0000313" key="2">
    <source>
        <dbReference type="EMBL" id="MFB9675154.1"/>
    </source>
</evidence>
<evidence type="ECO:0000256" key="1">
    <source>
        <dbReference type="SAM" id="MobiDB-lite"/>
    </source>
</evidence>
<feature type="region of interest" description="Disordered" evidence="1">
    <location>
        <begin position="1"/>
        <end position="34"/>
    </location>
</feature>
<dbReference type="RefSeq" id="WP_344745867.1">
    <property type="nucleotide sequence ID" value="NZ_BAAAWW010000077.1"/>
</dbReference>
<sequence length="374" mass="40552">MPTDRSALPFPAGPASAGPAPATPASTGPAPTLASFGTDLADAVTLLRGLPTTRDTVGDAHRFVRDWGALRPWLRAQLVIDEPPGATRVGHDLLLDHPEGGTVALSAEVDDGVPWLVDHSTHWAAAHVLSVNGTGLSITAALSTIRALGARDRQLHERLVDHRIILSELEEETEPLTIAETQRAADEFRRRRGLTGRAETLDWLAEAGMSEKMFWDHVKTQAFVARVRERFAGEPARRHLAEHADDFTVRRAAWVTGSRPDALRVLLDGPVAEFVNRVMAALPLTREAGGTGGGPHLRATATLTPRLPEPLRAVPENTAIGPVPHDGGYLAGVVYEVVPADLEAPEVLDAARDAAFQAWLDERRRTSDVRWFWL</sequence>
<comment type="caution">
    <text evidence="2">The sequence shown here is derived from an EMBL/GenBank/DDBJ whole genome shotgun (WGS) entry which is preliminary data.</text>
</comment>
<dbReference type="NCBIfam" id="TIGR04500">
    <property type="entry name" value="PpiC_rel_mature"/>
    <property type="match status" value="1"/>
</dbReference>
<proteinExistence type="predicted"/>
<reference evidence="2 3" key="1">
    <citation type="submission" date="2024-09" db="EMBL/GenBank/DDBJ databases">
        <authorList>
            <person name="Sun Q."/>
            <person name="Mori K."/>
        </authorList>
    </citation>
    <scope>NUCLEOTIDE SEQUENCE [LARGE SCALE GENOMIC DNA]</scope>
    <source>
        <strain evidence="2 3">JCM 3028</strain>
    </source>
</reference>
<accession>A0ABV5T7V9</accession>
<keyword evidence="3" id="KW-1185">Reference proteome</keyword>